<protein>
    <recommendedName>
        <fullName evidence="2">K Homology domain-containing protein</fullName>
    </recommendedName>
</protein>
<dbReference type="AlphaFoldDB" id="A0A397S316"/>
<organism evidence="3 4">
    <name type="scientific">Glomus cerebriforme</name>
    <dbReference type="NCBI Taxonomy" id="658196"/>
    <lineage>
        <taxon>Eukaryota</taxon>
        <taxon>Fungi</taxon>
        <taxon>Fungi incertae sedis</taxon>
        <taxon>Mucoromycota</taxon>
        <taxon>Glomeromycotina</taxon>
        <taxon>Glomeromycetes</taxon>
        <taxon>Glomerales</taxon>
        <taxon>Glomeraceae</taxon>
        <taxon>Glomus</taxon>
    </lineage>
</organism>
<dbReference type="Gene3D" id="3.30.1370.10">
    <property type="entry name" value="K Homology domain, type 1"/>
    <property type="match status" value="1"/>
</dbReference>
<evidence type="ECO:0000313" key="3">
    <source>
        <dbReference type="EMBL" id="RIA80368.1"/>
    </source>
</evidence>
<dbReference type="InterPro" id="IPR004087">
    <property type="entry name" value="KH_dom"/>
</dbReference>
<proteinExistence type="predicted"/>
<evidence type="ECO:0000259" key="2">
    <source>
        <dbReference type="SMART" id="SM00322"/>
    </source>
</evidence>
<dbReference type="InterPro" id="IPR036612">
    <property type="entry name" value="KH_dom_type_1_sf"/>
</dbReference>
<dbReference type="Pfam" id="PF00013">
    <property type="entry name" value="KH_1"/>
    <property type="match status" value="1"/>
</dbReference>
<dbReference type="EMBL" id="QKYT01000985">
    <property type="protein sequence ID" value="RIA80368.1"/>
    <property type="molecule type" value="Genomic_DNA"/>
</dbReference>
<dbReference type="InterPro" id="IPR004088">
    <property type="entry name" value="KH_dom_type_1"/>
</dbReference>
<feature type="domain" description="K Homology" evidence="2">
    <location>
        <begin position="12"/>
        <end position="86"/>
    </location>
</feature>
<accession>A0A397S316</accession>
<comment type="caution">
    <text evidence="3">The sequence shown here is derived from an EMBL/GenBank/DDBJ whole genome shotgun (WGS) entry which is preliminary data.</text>
</comment>
<dbReference type="Proteomes" id="UP000265703">
    <property type="component" value="Unassembled WGS sequence"/>
</dbReference>
<dbReference type="OrthoDB" id="752362at2759"/>
<evidence type="ECO:0000256" key="1">
    <source>
        <dbReference type="PROSITE-ProRule" id="PRU00117"/>
    </source>
</evidence>
<keyword evidence="4" id="KW-1185">Reference proteome</keyword>
<gene>
    <name evidence="3" type="ORF">C1645_792673</name>
</gene>
<keyword evidence="1" id="KW-0694">RNA-binding</keyword>
<dbReference type="PROSITE" id="PS50084">
    <property type="entry name" value="KH_TYPE_1"/>
    <property type="match status" value="1"/>
</dbReference>
<reference evidence="3 4" key="1">
    <citation type="submission" date="2018-06" db="EMBL/GenBank/DDBJ databases">
        <title>Comparative genomics reveals the genomic features of Rhizophagus irregularis, R. cerebriforme, R. diaphanum and Gigaspora rosea, and their symbiotic lifestyle signature.</title>
        <authorList>
            <person name="Morin E."/>
            <person name="San Clemente H."/>
            <person name="Chen E.C.H."/>
            <person name="De La Providencia I."/>
            <person name="Hainaut M."/>
            <person name="Kuo A."/>
            <person name="Kohler A."/>
            <person name="Murat C."/>
            <person name="Tang N."/>
            <person name="Roy S."/>
            <person name="Loubradou J."/>
            <person name="Henrissat B."/>
            <person name="Grigoriev I.V."/>
            <person name="Corradi N."/>
            <person name="Roux C."/>
            <person name="Martin F.M."/>
        </authorList>
    </citation>
    <scope>NUCLEOTIDE SEQUENCE [LARGE SCALE GENOMIC DNA]</scope>
    <source>
        <strain evidence="3 4">DAOM 227022</strain>
    </source>
</reference>
<name>A0A397S316_9GLOM</name>
<sequence>MQRSGYTVTSTTVTSTVIPIPQHIEVGRIIGREGRNLKPIREKTGTLISVNTNTKPPQIEIKYNTSSPPSNEQINEAKNLLNNLIEKVDKERKKRPWNKRENFK</sequence>
<dbReference type="GO" id="GO:0003723">
    <property type="term" value="F:RNA binding"/>
    <property type="evidence" value="ECO:0007669"/>
    <property type="project" value="UniProtKB-UniRule"/>
</dbReference>
<dbReference type="SMART" id="SM00322">
    <property type="entry name" value="KH"/>
    <property type="match status" value="1"/>
</dbReference>
<evidence type="ECO:0000313" key="4">
    <source>
        <dbReference type="Proteomes" id="UP000265703"/>
    </source>
</evidence>
<dbReference type="SUPFAM" id="SSF54791">
    <property type="entry name" value="Eukaryotic type KH-domain (KH-domain type I)"/>
    <property type="match status" value="1"/>
</dbReference>